<reference evidence="2" key="2">
    <citation type="submission" date="2015-07" db="EMBL/GenBank/DDBJ databases">
        <authorList>
            <person name="Welte C."/>
            <person name="de Graaf R."/>
            <person name="van den Bosch T.J.M."/>
            <person name="Op den Camp H."/>
            <person name="van Dam N."/>
            <person name="Jetten M."/>
        </authorList>
    </citation>
    <scope>NUCLEOTIDE SEQUENCE</scope>
    <source>
        <plasmid evidence="2">Drgb6</plasmid>
    </source>
</reference>
<evidence type="ECO:0000313" key="2">
    <source>
        <dbReference type="EMBL" id="ALG88733.1"/>
    </source>
</evidence>
<dbReference type="EMBL" id="KT351737">
    <property type="protein sequence ID" value="ALG88733.1"/>
    <property type="molecule type" value="Genomic_DNA"/>
</dbReference>
<name>A0A0N9NM62_PECCA</name>
<organism evidence="2">
    <name type="scientific">Pectobacterium carotovorum</name>
    <name type="common">Erwinia carotovora</name>
    <dbReference type="NCBI Taxonomy" id="554"/>
    <lineage>
        <taxon>Bacteria</taxon>
        <taxon>Pseudomonadati</taxon>
        <taxon>Pseudomonadota</taxon>
        <taxon>Gammaproteobacteria</taxon>
        <taxon>Enterobacterales</taxon>
        <taxon>Pectobacteriaceae</taxon>
        <taxon>Pectobacterium</taxon>
    </lineage>
</organism>
<feature type="transmembrane region" description="Helical" evidence="1">
    <location>
        <begin position="116"/>
        <end position="139"/>
    </location>
</feature>
<dbReference type="RefSeq" id="WP_269467606.1">
    <property type="nucleotide sequence ID" value="NZ_KT351737.1"/>
</dbReference>
<evidence type="ECO:0008006" key="3">
    <source>
        <dbReference type="Google" id="ProtNLM"/>
    </source>
</evidence>
<evidence type="ECO:0000256" key="1">
    <source>
        <dbReference type="SAM" id="Phobius"/>
    </source>
</evidence>
<geneLocation type="plasmid" evidence="2">
    <name>Drgb6</name>
</geneLocation>
<sequence length="219" mass="24211">MNDEIKKIAALIGHQQAQEKRVAALIEEFQAESAKLSRQTAQLAQVIHELDSASGKMTDTIRQSVNAALTQVEKELKQTGLAQQKPAVNALNQVVTAANESVSAMRREMSRYTWKSAIYIALTMVAVMGGCLWGMVYFIDSGYERIAKMQRMEAVWQQKAPLADISTCDGKPCVKVDTRQSYGDKKDTYLIIKHRVGDGITPVVLSHHRTYGSVYGGSC</sequence>
<keyword evidence="2" id="KW-0614">Plasmid</keyword>
<reference evidence="2" key="1">
    <citation type="journal article" date="2015" name="Environ. Microbiol.">
        <title>Plasmids from the gut microbiome of cabbage root fly larvae encode SaxA that catalyses the conversion of the plant toxin 2-phenylethyl isothiocyanate.</title>
        <authorList>
            <person name="Welte C.U."/>
            <person name="de Graaf R.M."/>
            <person name="van den Bosch T.J."/>
            <person name="Op den Camp H.J."/>
            <person name="van Dam N.M."/>
            <person name="Jetten M.S."/>
        </authorList>
    </citation>
    <scope>NUCLEOTIDE SEQUENCE</scope>
    <source>
        <plasmid evidence="2">Drgb6</plasmid>
    </source>
</reference>
<proteinExistence type="predicted"/>
<gene>
    <name evidence="2" type="ORF">Drgb6_00003</name>
</gene>
<keyword evidence="1" id="KW-0472">Membrane</keyword>
<keyword evidence="1" id="KW-1133">Transmembrane helix</keyword>
<protein>
    <recommendedName>
        <fullName evidence="3">Mobilization protein MobX</fullName>
    </recommendedName>
</protein>
<keyword evidence="1" id="KW-0812">Transmembrane</keyword>
<accession>A0A0N9NM62</accession>
<dbReference type="AlphaFoldDB" id="A0A0N9NM62"/>